<dbReference type="NCBIfam" id="TIGR01549">
    <property type="entry name" value="HAD-SF-IA-v1"/>
    <property type="match status" value="1"/>
</dbReference>
<dbReference type="SUPFAM" id="SSF56784">
    <property type="entry name" value="HAD-like"/>
    <property type="match status" value="1"/>
</dbReference>
<dbReference type="SFLD" id="SFLDG01129">
    <property type="entry name" value="C1.5:_HAD__Beta-PGM__Phosphata"/>
    <property type="match status" value="1"/>
</dbReference>
<dbReference type="Pfam" id="PF00702">
    <property type="entry name" value="Hydrolase"/>
    <property type="match status" value="1"/>
</dbReference>
<protein>
    <submittedName>
        <fullName evidence="2">HAD-superfamily hydrolase, subfamily IA, variant 3</fullName>
    </submittedName>
</protein>
<dbReference type="eggNOG" id="COG0546">
    <property type="taxonomic scope" value="Bacteria"/>
</dbReference>
<sequence>MPKAILFDLDGTLLNVDMDDFLGRYLKRLAVHFAHMMDPQEFVVNLMASTQAMIENRDPQKTNREAFWEHFLTTLPHKPEAVYPHIDTFYQDVFPELKPYVKPYPHTPEVLASATKHACPLVLATNPVFPLAAIRHRMNWAGLTEEQFALVTSYEHMHYCKPHPEYYLEIAERINVAPQDCLMIGNDADDDIRAAAKAGMQTYLVKDLVVNKSGKPPQADFSGHIKDIPSFLEKLKEDS</sequence>
<dbReference type="STRING" id="555088.DealDRAFT_0499"/>
<comment type="caution">
    <text evidence="2">The sequence shown here is derived from an EMBL/GenBank/DDBJ whole genome shotgun (WGS) entry which is preliminary data.</text>
</comment>
<evidence type="ECO:0000313" key="3">
    <source>
        <dbReference type="Proteomes" id="UP000006443"/>
    </source>
</evidence>
<dbReference type="PANTHER" id="PTHR43316">
    <property type="entry name" value="HYDROLASE, HALOACID DELAHOGENASE-RELATED"/>
    <property type="match status" value="1"/>
</dbReference>
<dbReference type="InterPro" id="IPR023214">
    <property type="entry name" value="HAD_sf"/>
</dbReference>
<dbReference type="SFLD" id="SFLDS00003">
    <property type="entry name" value="Haloacid_Dehalogenase"/>
    <property type="match status" value="1"/>
</dbReference>
<organism evidence="2 3">
    <name type="scientific">Dethiobacter alkaliphilus AHT 1</name>
    <dbReference type="NCBI Taxonomy" id="555088"/>
    <lineage>
        <taxon>Bacteria</taxon>
        <taxon>Bacillati</taxon>
        <taxon>Bacillota</taxon>
        <taxon>Dethiobacteria</taxon>
        <taxon>Dethiobacterales</taxon>
        <taxon>Dethiobacteraceae</taxon>
        <taxon>Dethiobacter</taxon>
    </lineage>
</organism>
<dbReference type="Gene3D" id="3.40.50.1000">
    <property type="entry name" value="HAD superfamily/HAD-like"/>
    <property type="match status" value="1"/>
</dbReference>
<proteinExistence type="predicted"/>
<dbReference type="EMBL" id="ACJM01000002">
    <property type="protein sequence ID" value="EEG78569.1"/>
    <property type="molecule type" value="Genomic_DNA"/>
</dbReference>
<dbReference type="InterPro" id="IPR036412">
    <property type="entry name" value="HAD-like_sf"/>
</dbReference>
<dbReference type="AlphaFoldDB" id="C0GDT6"/>
<dbReference type="Proteomes" id="UP000006443">
    <property type="component" value="Unassembled WGS sequence"/>
</dbReference>
<dbReference type="PROSITE" id="PS01228">
    <property type="entry name" value="COF_1"/>
    <property type="match status" value="1"/>
</dbReference>
<accession>C0GDT6</accession>
<dbReference type="RefSeq" id="WP_008514551.1">
    <property type="nucleotide sequence ID" value="NZ_ACJM01000002.1"/>
</dbReference>
<name>C0GDT6_DETAL</name>
<dbReference type="NCBIfam" id="TIGR01509">
    <property type="entry name" value="HAD-SF-IA-v3"/>
    <property type="match status" value="1"/>
</dbReference>
<dbReference type="InterPro" id="IPR006439">
    <property type="entry name" value="HAD-SF_hydro_IA"/>
</dbReference>
<keyword evidence="1 2" id="KW-0378">Hydrolase</keyword>
<reference evidence="2 3" key="1">
    <citation type="submission" date="2009-02" db="EMBL/GenBank/DDBJ databases">
        <title>Sequencing of the draft genome and assembly of Dethiobacter alkaliphilus AHT 1.</title>
        <authorList>
            <consortium name="US DOE Joint Genome Institute (JGI-PGF)"/>
            <person name="Lucas S."/>
            <person name="Copeland A."/>
            <person name="Lapidus A."/>
            <person name="Glavina del Rio T."/>
            <person name="Dalin E."/>
            <person name="Tice H."/>
            <person name="Bruce D."/>
            <person name="Goodwin L."/>
            <person name="Pitluck S."/>
            <person name="Larimer F."/>
            <person name="Land M.L."/>
            <person name="Hauser L."/>
            <person name="Muyzer G."/>
        </authorList>
    </citation>
    <scope>NUCLEOTIDE SEQUENCE [LARGE SCALE GENOMIC DNA]</scope>
    <source>
        <strain evidence="2 3">AHT 1</strain>
    </source>
</reference>
<gene>
    <name evidence="2" type="ORF">DealDRAFT_0499</name>
</gene>
<dbReference type="OrthoDB" id="9809962at2"/>
<evidence type="ECO:0000256" key="1">
    <source>
        <dbReference type="ARBA" id="ARBA00022801"/>
    </source>
</evidence>
<dbReference type="GO" id="GO:0016787">
    <property type="term" value="F:hydrolase activity"/>
    <property type="evidence" value="ECO:0007669"/>
    <property type="project" value="UniProtKB-KW"/>
</dbReference>
<keyword evidence="3" id="KW-1185">Reference proteome</keyword>
<dbReference type="PANTHER" id="PTHR43316:SF3">
    <property type="entry name" value="HALOACID DEHALOGENASE, TYPE II (AFU_ORTHOLOGUE AFUA_2G07750)-RELATED"/>
    <property type="match status" value="1"/>
</dbReference>
<evidence type="ECO:0000313" key="2">
    <source>
        <dbReference type="EMBL" id="EEG78569.1"/>
    </source>
</evidence>
<dbReference type="InterPro" id="IPR051540">
    <property type="entry name" value="S-2-haloacid_dehalogenase"/>
</dbReference>